<dbReference type="HOGENOM" id="CLU_3266703_0_0_9"/>
<sequence length="41" mass="5025">MVSYQVHRSAEYQDFRESRLKVFEKKKGILQKRLQRLKAQT</sequence>
<evidence type="ECO:0000313" key="1">
    <source>
        <dbReference type="EMBL" id="AIG28421.1"/>
    </source>
</evidence>
<organism evidence="1 2">
    <name type="scientific">Brevibacillus laterosporus LMG 15441</name>
    <dbReference type="NCBI Taxonomy" id="1042163"/>
    <lineage>
        <taxon>Bacteria</taxon>
        <taxon>Bacillati</taxon>
        <taxon>Bacillota</taxon>
        <taxon>Bacilli</taxon>
        <taxon>Bacillales</taxon>
        <taxon>Paenibacillaceae</taxon>
        <taxon>Brevibacillus</taxon>
    </lineage>
</organism>
<accession>A0A075RAK0</accession>
<evidence type="ECO:0000313" key="2">
    <source>
        <dbReference type="Proteomes" id="UP000005850"/>
    </source>
</evidence>
<name>A0A075RAK0_BRELA</name>
<dbReference type="EMBL" id="CP007806">
    <property type="protein sequence ID" value="AIG28421.1"/>
    <property type="molecule type" value="Genomic_DNA"/>
</dbReference>
<dbReference type="RefSeq" id="WP_003334580.1">
    <property type="nucleotide sequence ID" value="NZ_CP007806.1"/>
</dbReference>
<protein>
    <submittedName>
        <fullName evidence="1">Uncharacterized protein</fullName>
    </submittedName>
</protein>
<gene>
    <name evidence="1" type="ORF">BRLA_c041460</name>
</gene>
<dbReference type="AlphaFoldDB" id="A0A075RAK0"/>
<reference evidence="1 2" key="1">
    <citation type="journal article" date="2011" name="J. Bacteriol.">
        <title>Genome sequence of Brevibacillus laterosporus LMG 15441, a pathogen of invertebrates.</title>
        <authorList>
            <person name="Djukic M."/>
            <person name="Poehlein A."/>
            <person name="Thurmer A."/>
            <person name="Daniel R."/>
        </authorList>
    </citation>
    <scope>NUCLEOTIDE SEQUENCE [LARGE SCALE GENOMIC DNA]</scope>
    <source>
        <strain evidence="1 2">LMG 15441</strain>
    </source>
</reference>
<dbReference type="Proteomes" id="UP000005850">
    <property type="component" value="Chromosome"/>
</dbReference>
<dbReference type="eggNOG" id="ENOG502ZPG5">
    <property type="taxonomic scope" value="Bacteria"/>
</dbReference>
<dbReference type="KEGG" id="blr:BRLA_c041460"/>
<proteinExistence type="predicted"/>
<keyword evidence="2" id="KW-1185">Reference proteome</keyword>
<dbReference type="STRING" id="1042163.BRLA_c041460"/>